<keyword evidence="13" id="KW-1185">Reference proteome</keyword>
<dbReference type="FunFam" id="3.40.50.1000:FF:000083">
    <property type="entry name" value="Sodium/potassium-transporting ATPase subunit alpha"/>
    <property type="match status" value="1"/>
</dbReference>
<dbReference type="Gene3D" id="1.20.1110.10">
    <property type="entry name" value="Calcium-transporting ATPase, transmembrane domain"/>
    <property type="match status" value="1"/>
</dbReference>
<dbReference type="SFLD" id="SFLDF00027">
    <property type="entry name" value="p-type_atpase"/>
    <property type="match status" value="1"/>
</dbReference>
<dbReference type="Pfam" id="PF13246">
    <property type="entry name" value="Cation_ATPase"/>
    <property type="match status" value="1"/>
</dbReference>
<dbReference type="SUPFAM" id="SSF56784">
    <property type="entry name" value="HAD-like"/>
    <property type="match status" value="1"/>
</dbReference>
<dbReference type="AlphaFoldDB" id="A0A2U2N2W8"/>
<accession>A0A2U2N2W8</accession>
<dbReference type="PRINTS" id="PR00119">
    <property type="entry name" value="CATATPASE"/>
</dbReference>
<dbReference type="GO" id="GO:1990573">
    <property type="term" value="P:potassium ion import across plasma membrane"/>
    <property type="evidence" value="ECO:0007669"/>
    <property type="project" value="TreeGrafter"/>
</dbReference>
<feature type="transmembrane region" description="Helical" evidence="10">
    <location>
        <begin position="932"/>
        <end position="954"/>
    </location>
</feature>
<dbReference type="SUPFAM" id="SSF81660">
    <property type="entry name" value="Metal cation-transporting ATPase, ATP-binding domain N"/>
    <property type="match status" value="1"/>
</dbReference>
<dbReference type="GO" id="GO:0036376">
    <property type="term" value="P:sodium ion export across plasma membrane"/>
    <property type="evidence" value="ECO:0007669"/>
    <property type="project" value="TreeGrafter"/>
</dbReference>
<dbReference type="SFLD" id="SFLDG00002">
    <property type="entry name" value="C1.7:_P-type_atpase_like"/>
    <property type="match status" value="1"/>
</dbReference>
<dbReference type="InterPro" id="IPR018303">
    <property type="entry name" value="ATPase_P-typ_P_site"/>
</dbReference>
<dbReference type="InterPro" id="IPR023214">
    <property type="entry name" value="HAD_sf"/>
</dbReference>
<dbReference type="InterPro" id="IPR023299">
    <property type="entry name" value="ATPase_P-typ_cyto_dom_N"/>
</dbReference>
<evidence type="ECO:0000256" key="2">
    <source>
        <dbReference type="ARBA" id="ARBA00005675"/>
    </source>
</evidence>
<dbReference type="InterPro" id="IPR001757">
    <property type="entry name" value="P_typ_ATPase"/>
</dbReference>
<evidence type="ECO:0000256" key="6">
    <source>
        <dbReference type="ARBA" id="ARBA00022967"/>
    </source>
</evidence>
<evidence type="ECO:0000256" key="9">
    <source>
        <dbReference type="SAM" id="MobiDB-lite"/>
    </source>
</evidence>
<dbReference type="Pfam" id="PF00122">
    <property type="entry name" value="E1-E2_ATPase"/>
    <property type="match status" value="1"/>
</dbReference>
<feature type="compositionally biased region" description="Polar residues" evidence="9">
    <location>
        <begin position="1"/>
        <end position="11"/>
    </location>
</feature>
<dbReference type="PANTHER" id="PTHR43294:SF20">
    <property type="entry name" value="P-TYPE ATPASE"/>
    <property type="match status" value="1"/>
</dbReference>
<proteinExistence type="inferred from homology"/>
<gene>
    <name evidence="12" type="ORF">DEM34_08520</name>
</gene>
<evidence type="ECO:0000313" key="12">
    <source>
        <dbReference type="EMBL" id="PWG63432.1"/>
    </source>
</evidence>
<dbReference type="SUPFAM" id="SSF81665">
    <property type="entry name" value="Calcium ATPase, transmembrane domain M"/>
    <property type="match status" value="1"/>
</dbReference>
<comment type="caution">
    <text evidence="12">The sequence shown here is derived from an EMBL/GenBank/DDBJ whole genome shotgun (WGS) entry which is preliminary data.</text>
</comment>
<dbReference type="GO" id="GO:0030007">
    <property type="term" value="P:intracellular potassium ion homeostasis"/>
    <property type="evidence" value="ECO:0007669"/>
    <property type="project" value="TreeGrafter"/>
</dbReference>
<evidence type="ECO:0000256" key="10">
    <source>
        <dbReference type="SAM" id="Phobius"/>
    </source>
</evidence>
<feature type="region of interest" description="Disordered" evidence="9">
    <location>
        <begin position="1"/>
        <end position="65"/>
    </location>
</feature>
<dbReference type="InterPro" id="IPR050510">
    <property type="entry name" value="Cation_transp_ATPase_P-type"/>
</dbReference>
<evidence type="ECO:0000256" key="5">
    <source>
        <dbReference type="ARBA" id="ARBA00022840"/>
    </source>
</evidence>
<dbReference type="OrthoDB" id="9814270at2"/>
<dbReference type="InterPro" id="IPR059000">
    <property type="entry name" value="ATPase_P-type_domA"/>
</dbReference>
<evidence type="ECO:0000256" key="8">
    <source>
        <dbReference type="ARBA" id="ARBA00023136"/>
    </source>
</evidence>
<dbReference type="GO" id="GO:0005524">
    <property type="term" value="F:ATP binding"/>
    <property type="evidence" value="ECO:0007669"/>
    <property type="project" value="UniProtKB-KW"/>
</dbReference>
<dbReference type="Proteomes" id="UP000245474">
    <property type="component" value="Unassembled WGS sequence"/>
</dbReference>
<feature type="transmembrane region" description="Helical" evidence="10">
    <location>
        <begin position="119"/>
        <end position="143"/>
    </location>
</feature>
<dbReference type="Gene3D" id="3.40.50.1000">
    <property type="entry name" value="HAD superfamily/HAD-like"/>
    <property type="match status" value="1"/>
</dbReference>
<dbReference type="NCBIfam" id="TIGR01494">
    <property type="entry name" value="ATPase_P-type"/>
    <property type="match status" value="2"/>
</dbReference>
<feature type="transmembrane region" description="Helical" evidence="10">
    <location>
        <begin position="791"/>
        <end position="812"/>
    </location>
</feature>
<dbReference type="InterPro" id="IPR023298">
    <property type="entry name" value="ATPase_P-typ_TM_dom_sf"/>
</dbReference>
<keyword evidence="6" id="KW-1278">Translocase</keyword>
<keyword evidence="7 10" id="KW-1133">Transmembrane helix</keyword>
<dbReference type="InterPro" id="IPR036412">
    <property type="entry name" value="HAD-like_sf"/>
</dbReference>
<dbReference type="PRINTS" id="PR00120">
    <property type="entry name" value="HATPASE"/>
</dbReference>
<name>A0A2U2N2W8_9GAMM</name>
<dbReference type="PANTHER" id="PTHR43294">
    <property type="entry name" value="SODIUM/POTASSIUM-TRANSPORTING ATPASE SUBUNIT ALPHA"/>
    <property type="match status" value="1"/>
</dbReference>
<feature type="domain" description="Cation-transporting P-type ATPase N-terminal" evidence="11">
    <location>
        <begin position="70"/>
        <end position="144"/>
    </location>
</feature>
<organism evidence="12 13">
    <name type="scientific">Sediminicurvatus halobius</name>
    <dbReference type="NCBI Taxonomy" id="2182432"/>
    <lineage>
        <taxon>Bacteria</taxon>
        <taxon>Pseudomonadati</taxon>
        <taxon>Pseudomonadota</taxon>
        <taxon>Gammaproteobacteria</taxon>
        <taxon>Chromatiales</taxon>
        <taxon>Ectothiorhodospiraceae</taxon>
        <taxon>Sediminicurvatus</taxon>
    </lineage>
</organism>
<protein>
    <submittedName>
        <fullName evidence="12">ATPase</fullName>
    </submittedName>
</protein>
<feature type="transmembrane region" description="Helical" evidence="10">
    <location>
        <begin position="901"/>
        <end position="920"/>
    </location>
</feature>
<dbReference type="GO" id="GO:0005886">
    <property type="term" value="C:plasma membrane"/>
    <property type="evidence" value="ECO:0007669"/>
    <property type="project" value="TreeGrafter"/>
</dbReference>
<dbReference type="GO" id="GO:0005391">
    <property type="term" value="F:P-type sodium:potassium-exchanging transporter activity"/>
    <property type="evidence" value="ECO:0007669"/>
    <property type="project" value="TreeGrafter"/>
</dbReference>
<evidence type="ECO:0000313" key="13">
    <source>
        <dbReference type="Proteomes" id="UP000245474"/>
    </source>
</evidence>
<dbReference type="InterPro" id="IPR008250">
    <property type="entry name" value="ATPase_P-typ_transduc_dom_A_sf"/>
</dbReference>
<evidence type="ECO:0000256" key="3">
    <source>
        <dbReference type="ARBA" id="ARBA00022692"/>
    </source>
</evidence>
<feature type="transmembrane region" description="Helical" evidence="10">
    <location>
        <begin position="149"/>
        <end position="170"/>
    </location>
</feature>
<feature type="transmembrane region" description="Helical" evidence="10">
    <location>
        <begin position="832"/>
        <end position="857"/>
    </location>
</feature>
<dbReference type="PROSITE" id="PS00154">
    <property type="entry name" value="ATPASE_E1_E2"/>
    <property type="match status" value="1"/>
</dbReference>
<feature type="compositionally biased region" description="Polar residues" evidence="9">
    <location>
        <begin position="47"/>
        <end position="63"/>
    </location>
</feature>
<dbReference type="Pfam" id="PF00689">
    <property type="entry name" value="Cation_ATPase_C"/>
    <property type="match status" value="1"/>
</dbReference>
<keyword evidence="8 10" id="KW-0472">Membrane</keyword>
<dbReference type="GO" id="GO:0006883">
    <property type="term" value="P:intracellular sodium ion homeostasis"/>
    <property type="evidence" value="ECO:0007669"/>
    <property type="project" value="TreeGrafter"/>
</dbReference>
<dbReference type="Pfam" id="PF00690">
    <property type="entry name" value="Cation_ATPase_N"/>
    <property type="match status" value="1"/>
</dbReference>
<reference evidence="12 13" key="1">
    <citation type="submission" date="2018-05" db="EMBL/GenBank/DDBJ databases">
        <title>Spiribacter halobius sp. nov., a moderately halophilic bacterium isolated from marine solar saltern.</title>
        <authorList>
            <person name="Zheng W.-S."/>
            <person name="Lu D.-C."/>
            <person name="Du Z.-J."/>
        </authorList>
    </citation>
    <scope>NUCLEOTIDE SEQUENCE [LARGE SCALE GENOMIC DNA]</scope>
    <source>
        <strain evidence="12 13">E85</strain>
    </source>
</reference>
<feature type="transmembrane region" description="Helical" evidence="10">
    <location>
        <begin position="758"/>
        <end position="779"/>
    </location>
</feature>
<dbReference type="GO" id="GO:0016887">
    <property type="term" value="F:ATP hydrolysis activity"/>
    <property type="evidence" value="ECO:0007669"/>
    <property type="project" value="InterPro"/>
</dbReference>
<feature type="transmembrane region" description="Helical" evidence="10">
    <location>
        <begin position="863"/>
        <end position="881"/>
    </location>
</feature>
<dbReference type="SFLD" id="SFLDS00003">
    <property type="entry name" value="Haloacid_Dehalogenase"/>
    <property type="match status" value="1"/>
</dbReference>
<keyword evidence="3 10" id="KW-0812">Transmembrane</keyword>
<sequence>MATTRGRSLTASTPGLSRSGTPGPGRSSGPVACRPRNARTEPGRQCVQPSTGTPQNAPDTTKAANGADRQWWALSPDDLCQRLSVVPDEGLGEAEVRRRRTAYGHNRLRQINRRSPLRILLRQFESVVILVLFAAGALALTLGHLAEGIAVFAVVLVNTAIGFISEWRAVRSMEALQRLRRRRTRVRRDGRERDVSVEALVPGDVILLTEGDLVPADLRLIDVEGLQANEASLTGESVPVDKQTGAVARDTPLAERHGMLYKGTTVTQGAGTGIAVATGMGTELGRIAELAEQATQQATPLEQRLNRLGQRLAWIVIGVAAVVGGSGLAAGRDPVLMIETAIALGVAAIPEGLPIVSTLALARGMWLMAGHQALVNRLSAVETLGATQVIFTDKTGTLTENRMTLRRLVTASGDHCVAGAEAGTSEADEPTPEAPEGIAAADPLARRLVEIGTLCSNAALAEDSDDGKPRGDPTELALLEAGTGMGLRRPEVLAEHTELREIAFDPDVMMMATYHQGEGQVEVAVKGAPAAVLDACDRVATDSGEVPLDDAGREAWHARIDALARGGLRLLMMADKTVDDADAPAFTGLRLVGLVGLLDPPRQEVRASIAACRRAGLRVVMVTGDQPATARAIAGQVGIAEDAELQVMHGSDLRPLEEMSEAEQEQVTRTQVFARVTPEQKLRLVEIFQHRGEVVAMTGDGVNDAPALKKADIGVAMGRRGTDAAQQVADIILQDDRFPSIVAAVEQGRVIFGNIRKAVMFMLCTNFAEVVSVALATVLGAPLPLRPLQILYLNVLTDVFPALALGVGRGPASIMDQPPRDPEEPVLTRRHWLAITAWSLLIAACILGALFVALAYLGLSETGAVTVSFLTLGFTKLWFVFNLRERGSRLLHNEVLGNPWIWAAIALCAALLAAALYVPGLSAVLETERLPLAGWGLLLAVSLVPLLIGQMLLAPAGRRATPTRSQRQSNP</sequence>
<feature type="transmembrane region" description="Helical" evidence="10">
    <location>
        <begin position="342"/>
        <end position="362"/>
    </location>
</feature>
<evidence type="ECO:0000256" key="1">
    <source>
        <dbReference type="ARBA" id="ARBA00004141"/>
    </source>
</evidence>
<keyword evidence="4" id="KW-0547">Nucleotide-binding</keyword>
<dbReference type="InterPro" id="IPR006068">
    <property type="entry name" value="ATPase_P-typ_cation-transptr_C"/>
</dbReference>
<feature type="transmembrane region" description="Helical" evidence="10">
    <location>
        <begin position="312"/>
        <end position="330"/>
    </location>
</feature>
<dbReference type="EMBL" id="QFFI01000011">
    <property type="protein sequence ID" value="PWG63432.1"/>
    <property type="molecule type" value="Genomic_DNA"/>
</dbReference>
<keyword evidence="5" id="KW-0067">ATP-binding</keyword>
<comment type="subcellular location">
    <subcellularLocation>
        <location evidence="1">Membrane</location>
        <topology evidence="1">Multi-pass membrane protein</topology>
    </subcellularLocation>
</comment>
<dbReference type="InterPro" id="IPR044492">
    <property type="entry name" value="P_typ_ATPase_HD_dom"/>
</dbReference>
<comment type="similarity">
    <text evidence="2">Belongs to the cation transport ATPase (P-type) (TC 3.A.3) family. Type IIA subfamily.</text>
</comment>
<dbReference type="Gene3D" id="2.70.150.10">
    <property type="entry name" value="Calcium-transporting ATPase, cytoplasmic transduction domain A"/>
    <property type="match status" value="1"/>
</dbReference>
<dbReference type="SUPFAM" id="SSF81653">
    <property type="entry name" value="Calcium ATPase, transduction domain A"/>
    <property type="match status" value="1"/>
</dbReference>
<evidence type="ECO:0000256" key="7">
    <source>
        <dbReference type="ARBA" id="ARBA00022989"/>
    </source>
</evidence>
<evidence type="ECO:0000259" key="11">
    <source>
        <dbReference type="SMART" id="SM00831"/>
    </source>
</evidence>
<evidence type="ECO:0000256" key="4">
    <source>
        <dbReference type="ARBA" id="ARBA00022741"/>
    </source>
</evidence>
<dbReference type="Gene3D" id="3.40.1110.10">
    <property type="entry name" value="Calcium-transporting ATPase, cytoplasmic domain N"/>
    <property type="match status" value="1"/>
</dbReference>
<dbReference type="InterPro" id="IPR004014">
    <property type="entry name" value="ATPase_P-typ_cation-transptr_N"/>
</dbReference>
<dbReference type="GO" id="GO:1902600">
    <property type="term" value="P:proton transmembrane transport"/>
    <property type="evidence" value="ECO:0007669"/>
    <property type="project" value="TreeGrafter"/>
</dbReference>
<dbReference type="SMART" id="SM00831">
    <property type="entry name" value="Cation_ATPase_N"/>
    <property type="match status" value="1"/>
</dbReference>
<feature type="compositionally biased region" description="Low complexity" evidence="9">
    <location>
        <begin position="12"/>
        <end position="30"/>
    </location>
</feature>